<evidence type="ECO:0000313" key="2">
    <source>
        <dbReference type="EMBL" id="GAA1664684.1"/>
    </source>
</evidence>
<dbReference type="RefSeq" id="WP_163572462.1">
    <property type="nucleotide sequence ID" value="NZ_BAAANY010000005.1"/>
</dbReference>
<dbReference type="InterPro" id="IPR016181">
    <property type="entry name" value="Acyl_CoA_acyltransferase"/>
</dbReference>
<dbReference type="EMBL" id="BAAANY010000005">
    <property type="protein sequence ID" value="GAA1664684.1"/>
    <property type="molecule type" value="Genomic_DNA"/>
</dbReference>
<dbReference type="PANTHER" id="PTHR43792:SF1">
    <property type="entry name" value="N-ACETYLTRANSFERASE DOMAIN-CONTAINING PROTEIN"/>
    <property type="match status" value="1"/>
</dbReference>
<gene>
    <name evidence="2" type="ORF">GCM10009765_12830</name>
</gene>
<keyword evidence="3" id="KW-1185">Reference proteome</keyword>
<accession>A0ABP4RZ22</accession>
<feature type="domain" description="N-acetyltransferase" evidence="1">
    <location>
        <begin position="11"/>
        <end position="169"/>
    </location>
</feature>
<reference evidence="3" key="1">
    <citation type="journal article" date="2019" name="Int. J. Syst. Evol. Microbiol.">
        <title>The Global Catalogue of Microorganisms (GCM) 10K type strain sequencing project: providing services to taxonomists for standard genome sequencing and annotation.</title>
        <authorList>
            <consortium name="The Broad Institute Genomics Platform"/>
            <consortium name="The Broad Institute Genome Sequencing Center for Infectious Disease"/>
            <person name="Wu L."/>
            <person name="Ma J."/>
        </authorList>
    </citation>
    <scope>NUCLEOTIDE SEQUENCE [LARGE SCALE GENOMIC DNA]</scope>
    <source>
        <strain evidence="3">JCM 14718</strain>
    </source>
</reference>
<proteinExistence type="predicted"/>
<name>A0ABP4RZ22_9ACTN</name>
<dbReference type="InterPro" id="IPR051531">
    <property type="entry name" value="N-acetyltransferase"/>
</dbReference>
<dbReference type="PANTHER" id="PTHR43792">
    <property type="entry name" value="GNAT FAMILY, PUTATIVE (AFU_ORTHOLOGUE AFUA_3G00765)-RELATED-RELATED"/>
    <property type="match status" value="1"/>
</dbReference>
<evidence type="ECO:0000259" key="1">
    <source>
        <dbReference type="PROSITE" id="PS51186"/>
    </source>
</evidence>
<comment type="caution">
    <text evidence="2">The sequence shown here is derived from an EMBL/GenBank/DDBJ whole genome shotgun (WGS) entry which is preliminary data.</text>
</comment>
<sequence length="169" mass="18683">MLVPTLATERLVLRQFRESDAAGLCRLALHPEITRFLANRSVDLRAHAAAVRTMLTDEVYPDGLGSWVVTEPDGLIVGRGHLRPSSQLPGLPAEIGWFLSPDRWGRGLAREATEALIRHGFDTVRLPAIWALVHEDNIPSLGLAKRLGFQDSGSGEHYGATHRRLVLLR</sequence>
<dbReference type="Proteomes" id="UP001500618">
    <property type="component" value="Unassembled WGS sequence"/>
</dbReference>
<evidence type="ECO:0000313" key="3">
    <source>
        <dbReference type="Proteomes" id="UP001500618"/>
    </source>
</evidence>
<dbReference type="SUPFAM" id="SSF55729">
    <property type="entry name" value="Acyl-CoA N-acyltransferases (Nat)"/>
    <property type="match status" value="1"/>
</dbReference>
<dbReference type="Gene3D" id="3.40.630.30">
    <property type="match status" value="1"/>
</dbReference>
<dbReference type="InterPro" id="IPR000182">
    <property type="entry name" value="GNAT_dom"/>
</dbReference>
<dbReference type="Pfam" id="PF13302">
    <property type="entry name" value="Acetyltransf_3"/>
    <property type="match status" value="1"/>
</dbReference>
<protein>
    <recommendedName>
        <fullName evidence="1">N-acetyltransferase domain-containing protein</fullName>
    </recommendedName>
</protein>
<dbReference type="PROSITE" id="PS51186">
    <property type="entry name" value="GNAT"/>
    <property type="match status" value="1"/>
</dbReference>
<organism evidence="2 3">
    <name type="scientific">Fodinicola feengrottensis</name>
    <dbReference type="NCBI Taxonomy" id="435914"/>
    <lineage>
        <taxon>Bacteria</taxon>
        <taxon>Bacillati</taxon>
        <taxon>Actinomycetota</taxon>
        <taxon>Actinomycetes</taxon>
        <taxon>Mycobacteriales</taxon>
        <taxon>Fodinicola</taxon>
    </lineage>
</organism>